<keyword evidence="2" id="KW-1185">Reference proteome</keyword>
<dbReference type="SUPFAM" id="SSF48403">
    <property type="entry name" value="Ankyrin repeat"/>
    <property type="match status" value="1"/>
</dbReference>
<evidence type="ECO:0000313" key="1">
    <source>
        <dbReference type="EMBL" id="SHN40559.1"/>
    </source>
</evidence>
<dbReference type="EMBL" id="FRCX01000011">
    <property type="protein sequence ID" value="SHN40559.1"/>
    <property type="molecule type" value="Genomic_DNA"/>
</dbReference>
<dbReference type="Pfam" id="PF13637">
    <property type="entry name" value="Ank_4"/>
    <property type="match status" value="1"/>
</dbReference>
<evidence type="ECO:0000313" key="2">
    <source>
        <dbReference type="Proteomes" id="UP000184339"/>
    </source>
</evidence>
<dbReference type="InterPro" id="IPR036770">
    <property type="entry name" value="Ankyrin_rpt-contain_sf"/>
</dbReference>
<dbReference type="AlphaFoldDB" id="A0A1M7R5J9"/>
<dbReference type="Proteomes" id="UP000184339">
    <property type="component" value="Unassembled WGS sequence"/>
</dbReference>
<organism evidence="1 2">
    <name type="scientific">Duganella sacchari</name>
    <dbReference type="NCBI Taxonomy" id="551987"/>
    <lineage>
        <taxon>Bacteria</taxon>
        <taxon>Pseudomonadati</taxon>
        <taxon>Pseudomonadota</taxon>
        <taxon>Betaproteobacteria</taxon>
        <taxon>Burkholderiales</taxon>
        <taxon>Oxalobacteraceae</taxon>
        <taxon>Telluria group</taxon>
        <taxon>Duganella</taxon>
    </lineage>
</organism>
<protein>
    <submittedName>
        <fullName evidence="1">Ankyrin repeat-containing protein</fullName>
    </submittedName>
</protein>
<sequence length="283" mass="31534">MELSVEDLSDLLTQAGGPTPDGLKKMLIFADTLPQFESDEAWEFLCEFALEVDAAYGITDDYMELFLSGRGAAEAMLDNYVLAALAACKLNWKNPEPLMAYAASNKHEFVGFAPHGLSEISCMRILHWGEWDINAPLPNSLYTALHKMVYLKYRPGTHPRCVQWLLEHGADVHARNAYGDTPIIALSGCDQWYPQMTETFKLLLLAGAAPLDVAKDGSSALSLLNQLQSISANSERGKLIKALETDIQRNKVMSMDALEWEPAVKWQDTLALKRPEMMVYMTS</sequence>
<dbReference type="RefSeq" id="WP_072787585.1">
    <property type="nucleotide sequence ID" value="NZ_FRCX01000011.1"/>
</dbReference>
<reference evidence="2" key="1">
    <citation type="submission" date="2016-11" db="EMBL/GenBank/DDBJ databases">
        <authorList>
            <person name="Varghese N."/>
            <person name="Submissions S."/>
        </authorList>
    </citation>
    <scope>NUCLEOTIDE SEQUENCE [LARGE SCALE GENOMIC DNA]</scope>
    <source>
        <strain evidence="2">Sac-22</strain>
    </source>
</reference>
<accession>A0A1M7R5J9</accession>
<dbReference type="InterPro" id="IPR002110">
    <property type="entry name" value="Ankyrin_rpt"/>
</dbReference>
<dbReference type="Gene3D" id="1.25.40.20">
    <property type="entry name" value="Ankyrin repeat-containing domain"/>
    <property type="match status" value="1"/>
</dbReference>
<proteinExistence type="predicted"/>
<gene>
    <name evidence="1" type="ORF">SAMN05192549_11114</name>
</gene>
<dbReference type="STRING" id="551987.SAMN05192549_11114"/>
<dbReference type="OrthoDB" id="8780591at2"/>
<name>A0A1M7R5J9_9BURK</name>